<proteinExistence type="predicted"/>
<protein>
    <submittedName>
        <fullName evidence="1">Uncharacterized protein</fullName>
    </submittedName>
</protein>
<accession>A0A3B1CFE9</accession>
<dbReference type="AlphaFoldDB" id="A0A3B1CFE9"/>
<organism evidence="1">
    <name type="scientific">hydrothermal vent metagenome</name>
    <dbReference type="NCBI Taxonomy" id="652676"/>
    <lineage>
        <taxon>unclassified sequences</taxon>
        <taxon>metagenomes</taxon>
        <taxon>ecological metagenomes</taxon>
    </lineage>
</organism>
<dbReference type="EMBL" id="UOGG01000078">
    <property type="protein sequence ID" value="VAX29206.1"/>
    <property type="molecule type" value="Genomic_DNA"/>
</dbReference>
<sequence>MKYILILVWLSVSGEELHIENFVNYPNLKACEAHRDDAKSQKGKEDYPTQEDEVYTLKDAYCKKIE</sequence>
<evidence type="ECO:0000313" key="1">
    <source>
        <dbReference type="EMBL" id="VAX29206.1"/>
    </source>
</evidence>
<gene>
    <name evidence="1" type="ORF">MNBD_NITROSPINAE05-942</name>
</gene>
<name>A0A3B1CFE9_9ZZZZ</name>
<reference evidence="1" key="1">
    <citation type="submission" date="2018-06" db="EMBL/GenBank/DDBJ databases">
        <authorList>
            <person name="Zhirakovskaya E."/>
        </authorList>
    </citation>
    <scope>NUCLEOTIDE SEQUENCE</scope>
</reference>